<name>A0A8S9WZT3_APOLU</name>
<reference evidence="2" key="1">
    <citation type="journal article" date="2021" name="Mol. Ecol. Resour.">
        <title>Apolygus lucorum genome provides insights into omnivorousness and mesophyll feeding.</title>
        <authorList>
            <person name="Liu Y."/>
            <person name="Liu H."/>
            <person name="Wang H."/>
            <person name="Huang T."/>
            <person name="Liu B."/>
            <person name="Yang B."/>
            <person name="Yin L."/>
            <person name="Li B."/>
            <person name="Zhang Y."/>
            <person name="Zhang S."/>
            <person name="Jiang F."/>
            <person name="Zhang X."/>
            <person name="Ren Y."/>
            <person name="Wang B."/>
            <person name="Wang S."/>
            <person name="Lu Y."/>
            <person name="Wu K."/>
            <person name="Fan W."/>
            <person name="Wang G."/>
        </authorList>
    </citation>
    <scope>NUCLEOTIDE SEQUENCE</scope>
    <source>
        <strain evidence="2">12Hb</strain>
    </source>
</reference>
<evidence type="ECO:0000313" key="3">
    <source>
        <dbReference type="Proteomes" id="UP000466442"/>
    </source>
</evidence>
<dbReference type="EMBL" id="WIXP02000012">
    <property type="protein sequence ID" value="KAF6202193.1"/>
    <property type="molecule type" value="Genomic_DNA"/>
</dbReference>
<gene>
    <name evidence="2" type="ORF">GE061_004591</name>
</gene>
<protein>
    <submittedName>
        <fullName evidence="2">Uncharacterized protein</fullName>
    </submittedName>
</protein>
<evidence type="ECO:0000313" key="2">
    <source>
        <dbReference type="EMBL" id="KAF6202193.1"/>
    </source>
</evidence>
<dbReference type="AlphaFoldDB" id="A0A8S9WZT3"/>
<sequence>MICSSETYSILCVVSLYQEYKAGRGTADFEYVNRRVPGVRYAPQPTGTSFLSTRRAVTYHETRASPTGSPPQDVRSGSRKHVQFGDDRMWLAPPPPSVIHIESPKGGRKLRPNRTYSNSTRSSNVSVESAASGEIFPAKGENPAPISPVSLESTIQETQSGEWTSHGDSSCDPTCDAYNYHVDTDLTHAVTLVTNLDAVM</sequence>
<proteinExistence type="predicted"/>
<feature type="compositionally biased region" description="Low complexity" evidence="1">
    <location>
        <begin position="114"/>
        <end position="128"/>
    </location>
</feature>
<organism evidence="2 3">
    <name type="scientific">Apolygus lucorum</name>
    <name type="common">Small green plant bug</name>
    <name type="synonym">Lygocoris lucorum</name>
    <dbReference type="NCBI Taxonomy" id="248454"/>
    <lineage>
        <taxon>Eukaryota</taxon>
        <taxon>Metazoa</taxon>
        <taxon>Ecdysozoa</taxon>
        <taxon>Arthropoda</taxon>
        <taxon>Hexapoda</taxon>
        <taxon>Insecta</taxon>
        <taxon>Pterygota</taxon>
        <taxon>Neoptera</taxon>
        <taxon>Paraneoptera</taxon>
        <taxon>Hemiptera</taxon>
        <taxon>Heteroptera</taxon>
        <taxon>Panheteroptera</taxon>
        <taxon>Cimicomorpha</taxon>
        <taxon>Miridae</taxon>
        <taxon>Mirini</taxon>
        <taxon>Apolygus</taxon>
    </lineage>
</organism>
<accession>A0A8S9WZT3</accession>
<keyword evidence="3" id="KW-1185">Reference proteome</keyword>
<feature type="region of interest" description="Disordered" evidence="1">
    <location>
        <begin position="59"/>
        <end position="128"/>
    </location>
</feature>
<comment type="caution">
    <text evidence="2">The sequence shown here is derived from an EMBL/GenBank/DDBJ whole genome shotgun (WGS) entry which is preliminary data.</text>
</comment>
<evidence type="ECO:0000256" key="1">
    <source>
        <dbReference type="SAM" id="MobiDB-lite"/>
    </source>
</evidence>
<dbReference type="OrthoDB" id="10067585at2759"/>
<dbReference type="Proteomes" id="UP000466442">
    <property type="component" value="Linkage Group LG12"/>
</dbReference>